<evidence type="ECO:0000259" key="13">
    <source>
        <dbReference type="Pfam" id="PF13359"/>
    </source>
</evidence>
<evidence type="ECO:0000256" key="9">
    <source>
        <dbReference type="ARBA" id="ARBA00022801"/>
    </source>
</evidence>
<dbReference type="OMA" id="RICKVIL"/>
<dbReference type="PANTHER" id="PTHR22930:SF286">
    <property type="entry name" value="NUCLEASE HARBI1"/>
    <property type="match status" value="1"/>
</dbReference>
<evidence type="ECO:0000256" key="8">
    <source>
        <dbReference type="ARBA" id="ARBA00022723"/>
    </source>
</evidence>
<dbReference type="InParanoid" id="A0A672RKS6"/>
<evidence type="ECO:0000256" key="4">
    <source>
        <dbReference type="ARBA" id="ARBA00006958"/>
    </source>
</evidence>
<dbReference type="GO" id="GO:0004518">
    <property type="term" value="F:nuclease activity"/>
    <property type="evidence" value="ECO:0007669"/>
    <property type="project" value="UniProtKB-KW"/>
</dbReference>
<comment type="subcellular location">
    <subcellularLocation>
        <location evidence="3">Cytoplasm</location>
    </subcellularLocation>
    <subcellularLocation>
        <location evidence="2">Nucleus</location>
    </subcellularLocation>
</comment>
<dbReference type="PRINTS" id="PR02086">
    <property type="entry name" value="PUTNUCHARBI1"/>
</dbReference>
<evidence type="ECO:0000256" key="12">
    <source>
        <dbReference type="ARBA" id="ARBA00045850"/>
    </source>
</evidence>
<feature type="domain" description="DDE Tnp4" evidence="13">
    <location>
        <begin position="166"/>
        <end position="314"/>
    </location>
</feature>
<dbReference type="InterPro" id="IPR045249">
    <property type="entry name" value="HARBI1-like"/>
</dbReference>
<dbReference type="InterPro" id="IPR027806">
    <property type="entry name" value="HARBI1_dom"/>
</dbReference>
<evidence type="ECO:0000313" key="15">
    <source>
        <dbReference type="Proteomes" id="UP000472262"/>
    </source>
</evidence>
<keyword evidence="7" id="KW-0540">Nuclease</keyword>
<evidence type="ECO:0000256" key="6">
    <source>
        <dbReference type="ARBA" id="ARBA00022490"/>
    </source>
</evidence>
<evidence type="ECO:0000256" key="10">
    <source>
        <dbReference type="ARBA" id="ARBA00023242"/>
    </source>
</evidence>
<keyword evidence="15" id="KW-1185">Reference proteome</keyword>
<keyword evidence="6" id="KW-0963">Cytoplasm</keyword>
<sequence>MINYSYFPFELIRYNNYKTMAPLIYRLHDRQAFRHERVMRDRTNPLDIYGDRELIERFRFSRVELLELINELSPQLQHVTDRNGPLSPTLQVLISLRFYASGSFQNTFADMVNVSRSTACRAIQRVSLALQSRAQIHGRLPTQEEATLSKDKFRRDSGIPGIFGCIDGTHVRIEAPSKNEYLFVNRKGFHSINVQVVCDANMKLIDVVARWYGSAHDARILRESALAQMCEEGRLSGIMLGDSGYPLKKYLMTPVMVPRTEQERQFNYVHSRTRSIIERCIGVLKRRFHCLHSEIRMAPERVCTIVCAAAVLHNICTDKRVPLPAEDLGLVEAEVEHIREQVAEEDVAARLIRSNIIRLISL</sequence>
<evidence type="ECO:0000256" key="5">
    <source>
        <dbReference type="ARBA" id="ARBA00015519"/>
    </source>
</evidence>
<dbReference type="GO" id="GO:0016787">
    <property type="term" value="F:hydrolase activity"/>
    <property type="evidence" value="ECO:0007669"/>
    <property type="project" value="UniProtKB-KW"/>
</dbReference>
<keyword evidence="10" id="KW-0539">Nucleus</keyword>
<accession>A0A672RKS6</accession>
<comment type="cofactor">
    <cofactor evidence="1">
        <name>a divalent metal cation</name>
        <dbReference type="ChEBI" id="CHEBI:60240"/>
    </cofactor>
</comment>
<evidence type="ECO:0000256" key="2">
    <source>
        <dbReference type="ARBA" id="ARBA00004123"/>
    </source>
</evidence>
<keyword evidence="8" id="KW-0479">Metal-binding</keyword>
<evidence type="ECO:0000256" key="1">
    <source>
        <dbReference type="ARBA" id="ARBA00001968"/>
    </source>
</evidence>
<evidence type="ECO:0000256" key="7">
    <source>
        <dbReference type="ARBA" id="ARBA00022722"/>
    </source>
</evidence>
<dbReference type="AlphaFoldDB" id="A0A672RKS6"/>
<dbReference type="Proteomes" id="UP000472262">
    <property type="component" value="Unassembled WGS sequence"/>
</dbReference>
<dbReference type="Ensembl" id="ENSSGRT00000095035.1">
    <property type="protein sequence ID" value="ENSSGRP00000089289.1"/>
    <property type="gene ID" value="ENSSGRG00000044799.1"/>
</dbReference>
<reference evidence="14" key="1">
    <citation type="submission" date="2025-08" db="UniProtKB">
        <authorList>
            <consortium name="Ensembl"/>
        </authorList>
    </citation>
    <scope>IDENTIFICATION</scope>
</reference>
<reference evidence="14" key="2">
    <citation type="submission" date="2025-09" db="UniProtKB">
        <authorList>
            <consortium name="Ensembl"/>
        </authorList>
    </citation>
    <scope>IDENTIFICATION</scope>
</reference>
<organism evidence="14 15">
    <name type="scientific">Sinocyclocheilus grahami</name>
    <name type="common">Dianchi golden-line fish</name>
    <name type="synonym">Barbus grahami</name>
    <dbReference type="NCBI Taxonomy" id="75366"/>
    <lineage>
        <taxon>Eukaryota</taxon>
        <taxon>Metazoa</taxon>
        <taxon>Chordata</taxon>
        <taxon>Craniata</taxon>
        <taxon>Vertebrata</taxon>
        <taxon>Euteleostomi</taxon>
        <taxon>Actinopterygii</taxon>
        <taxon>Neopterygii</taxon>
        <taxon>Teleostei</taxon>
        <taxon>Ostariophysi</taxon>
        <taxon>Cypriniformes</taxon>
        <taxon>Cyprinidae</taxon>
        <taxon>Cyprininae</taxon>
        <taxon>Sinocyclocheilus</taxon>
    </lineage>
</organism>
<evidence type="ECO:0000256" key="3">
    <source>
        <dbReference type="ARBA" id="ARBA00004496"/>
    </source>
</evidence>
<dbReference type="PANTHER" id="PTHR22930">
    <property type="match status" value="1"/>
</dbReference>
<proteinExistence type="inferred from homology"/>
<dbReference type="GO" id="GO:0005737">
    <property type="term" value="C:cytoplasm"/>
    <property type="evidence" value="ECO:0007669"/>
    <property type="project" value="UniProtKB-SubCell"/>
</dbReference>
<keyword evidence="9" id="KW-0378">Hydrolase</keyword>
<name>A0A672RKS6_SINGR</name>
<dbReference type="InterPro" id="IPR026103">
    <property type="entry name" value="HARBI1_animal"/>
</dbReference>
<evidence type="ECO:0000313" key="14">
    <source>
        <dbReference type="Ensembl" id="ENSSGRP00000089289.1"/>
    </source>
</evidence>
<dbReference type="GO" id="GO:0005634">
    <property type="term" value="C:nucleus"/>
    <property type="evidence" value="ECO:0007669"/>
    <property type="project" value="UniProtKB-SubCell"/>
</dbReference>
<protein>
    <recommendedName>
        <fullName evidence="5">Putative nuclease HARBI1</fullName>
    </recommendedName>
    <alternativeName>
        <fullName evidence="11">Harbinger transposase-derived nuclease</fullName>
    </alternativeName>
</protein>
<dbReference type="GO" id="GO:0046872">
    <property type="term" value="F:metal ion binding"/>
    <property type="evidence" value="ECO:0007669"/>
    <property type="project" value="UniProtKB-KW"/>
</dbReference>
<comment type="similarity">
    <text evidence="4">Belongs to the HARBI1 family.</text>
</comment>
<evidence type="ECO:0000256" key="11">
    <source>
        <dbReference type="ARBA" id="ARBA00030126"/>
    </source>
</evidence>
<comment type="function">
    <text evidence="12">Transposase-derived protein that may have nuclease activity. Does not have transposase activity.</text>
</comment>
<dbReference type="Pfam" id="PF13359">
    <property type="entry name" value="DDE_Tnp_4"/>
    <property type="match status" value="1"/>
</dbReference>